<dbReference type="AlphaFoldDB" id="A0A9D9NBG8"/>
<reference evidence="1" key="2">
    <citation type="journal article" date="2021" name="PeerJ">
        <title>Extensive microbial diversity within the chicken gut microbiome revealed by metagenomics and culture.</title>
        <authorList>
            <person name="Gilroy R."/>
            <person name="Ravi A."/>
            <person name="Getino M."/>
            <person name="Pursley I."/>
            <person name="Horton D.L."/>
            <person name="Alikhan N.F."/>
            <person name="Baker D."/>
            <person name="Gharbi K."/>
            <person name="Hall N."/>
            <person name="Watson M."/>
            <person name="Adriaenssens E.M."/>
            <person name="Foster-Nyarko E."/>
            <person name="Jarju S."/>
            <person name="Secka A."/>
            <person name="Antonio M."/>
            <person name="Oren A."/>
            <person name="Chaudhuri R.R."/>
            <person name="La Ragione R."/>
            <person name="Hildebrand F."/>
            <person name="Pallen M.J."/>
        </authorList>
    </citation>
    <scope>NUCLEOTIDE SEQUENCE</scope>
    <source>
        <strain evidence="1">B1-15692</strain>
    </source>
</reference>
<sequence length="74" mass="8436">MVEVKEDEFIMADDARMRDLSDCIKRSGLSVYQIANGCRIAWKTVKKAVNCCPVHSSTESRIRLFIERNKNGNS</sequence>
<evidence type="ECO:0000313" key="2">
    <source>
        <dbReference type="Proteomes" id="UP000823660"/>
    </source>
</evidence>
<name>A0A9D9NBG8_9BACT</name>
<evidence type="ECO:0000313" key="1">
    <source>
        <dbReference type="EMBL" id="MBO8467179.1"/>
    </source>
</evidence>
<proteinExistence type="predicted"/>
<protein>
    <submittedName>
        <fullName evidence="1">Uncharacterized protein</fullName>
    </submittedName>
</protein>
<accession>A0A9D9NBG8</accession>
<organism evidence="1 2">
    <name type="scientific">Candidatus Cryptobacteroides faecipullorum</name>
    <dbReference type="NCBI Taxonomy" id="2840764"/>
    <lineage>
        <taxon>Bacteria</taxon>
        <taxon>Pseudomonadati</taxon>
        <taxon>Bacteroidota</taxon>
        <taxon>Bacteroidia</taxon>
        <taxon>Bacteroidales</taxon>
        <taxon>Candidatus Cryptobacteroides</taxon>
    </lineage>
</organism>
<comment type="caution">
    <text evidence="1">The sequence shown here is derived from an EMBL/GenBank/DDBJ whole genome shotgun (WGS) entry which is preliminary data.</text>
</comment>
<dbReference type="EMBL" id="JADIMH010000031">
    <property type="protein sequence ID" value="MBO8467179.1"/>
    <property type="molecule type" value="Genomic_DNA"/>
</dbReference>
<gene>
    <name evidence="1" type="ORF">IAB99_05380</name>
</gene>
<dbReference type="Proteomes" id="UP000823660">
    <property type="component" value="Unassembled WGS sequence"/>
</dbReference>
<reference evidence="1" key="1">
    <citation type="submission" date="2020-10" db="EMBL/GenBank/DDBJ databases">
        <authorList>
            <person name="Gilroy R."/>
        </authorList>
    </citation>
    <scope>NUCLEOTIDE SEQUENCE</scope>
    <source>
        <strain evidence="1">B1-15692</strain>
    </source>
</reference>